<comment type="caution">
    <text evidence="2">The sequence shown here is derived from an EMBL/GenBank/DDBJ whole genome shotgun (WGS) entry which is preliminary data.</text>
</comment>
<dbReference type="EMBL" id="BOPG01000025">
    <property type="protein sequence ID" value="GIJ56605.1"/>
    <property type="molecule type" value="Genomic_DNA"/>
</dbReference>
<proteinExistence type="predicted"/>
<organism evidence="2 3">
    <name type="scientific">Virgisporangium aurantiacum</name>
    <dbReference type="NCBI Taxonomy" id="175570"/>
    <lineage>
        <taxon>Bacteria</taxon>
        <taxon>Bacillati</taxon>
        <taxon>Actinomycetota</taxon>
        <taxon>Actinomycetes</taxon>
        <taxon>Micromonosporales</taxon>
        <taxon>Micromonosporaceae</taxon>
        <taxon>Virgisporangium</taxon>
    </lineage>
</organism>
<keyword evidence="1" id="KW-0812">Transmembrane</keyword>
<evidence type="ECO:0000313" key="3">
    <source>
        <dbReference type="Proteomes" id="UP000612585"/>
    </source>
</evidence>
<evidence type="ECO:0008006" key="4">
    <source>
        <dbReference type="Google" id="ProtNLM"/>
    </source>
</evidence>
<protein>
    <recommendedName>
        <fullName evidence="4">Yip1 domain-containing protein</fullName>
    </recommendedName>
</protein>
<sequence>MSGWLARLVVRTAAALVGGPEVRARYREQWLADVEGAREVGLRPAAVAAGAAVAAARLAVTRPRWQVTPLGWVTTAVRRRYLVVQLAVAYPYAWALGYLGYARVRSGLTVAQLFDRPVDPKDLLVPWLPTMWLQPLVMLWLAVGGWVVGAALAPVGLALSIGGRGSSRWLPVAGTLTAAVVTAFAVGDLGAGLRLWLLD</sequence>
<reference evidence="2" key="1">
    <citation type="submission" date="2021-01" db="EMBL/GenBank/DDBJ databases">
        <title>Whole genome shotgun sequence of Virgisporangium aurantiacum NBRC 16421.</title>
        <authorList>
            <person name="Komaki H."/>
            <person name="Tamura T."/>
        </authorList>
    </citation>
    <scope>NUCLEOTIDE SEQUENCE</scope>
    <source>
        <strain evidence="2">NBRC 16421</strain>
    </source>
</reference>
<keyword evidence="3" id="KW-1185">Reference proteome</keyword>
<keyword evidence="1" id="KW-1133">Transmembrane helix</keyword>
<evidence type="ECO:0000256" key="1">
    <source>
        <dbReference type="SAM" id="Phobius"/>
    </source>
</evidence>
<keyword evidence="1" id="KW-0472">Membrane</keyword>
<dbReference type="AlphaFoldDB" id="A0A8J4DZD4"/>
<accession>A0A8J4DZD4</accession>
<evidence type="ECO:0000313" key="2">
    <source>
        <dbReference type="EMBL" id="GIJ56605.1"/>
    </source>
</evidence>
<dbReference type="Proteomes" id="UP000612585">
    <property type="component" value="Unassembled WGS sequence"/>
</dbReference>
<name>A0A8J4DZD4_9ACTN</name>
<feature type="transmembrane region" description="Helical" evidence="1">
    <location>
        <begin position="137"/>
        <end position="161"/>
    </location>
</feature>
<dbReference type="RefSeq" id="WP_203995300.1">
    <property type="nucleotide sequence ID" value="NZ_BOPG01000025.1"/>
</dbReference>
<feature type="transmembrane region" description="Helical" evidence="1">
    <location>
        <begin position="81"/>
        <end position="101"/>
    </location>
</feature>
<gene>
    <name evidence="2" type="ORF">Vau01_041210</name>
</gene>
<feature type="transmembrane region" description="Helical" evidence="1">
    <location>
        <begin position="173"/>
        <end position="197"/>
    </location>
</feature>